<dbReference type="AlphaFoldDB" id="E7GCY2"/>
<dbReference type="PANTHER" id="PTHR10438">
    <property type="entry name" value="THIOREDOXIN"/>
    <property type="match status" value="1"/>
</dbReference>
<organism evidence="2 3">
    <name type="scientific">Coprobacillus cateniformis</name>
    <dbReference type="NCBI Taxonomy" id="100884"/>
    <lineage>
        <taxon>Bacteria</taxon>
        <taxon>Bacillati</taxon>
        <taxon>Bacillota</taxon>
        <taxon>Erysipelotrichia</taxon>
        <taxon>Erysipelotrichales</taxon>
        <taxon>Coprobacillaceae</taxon>
        <taxon>Coprobacillus</taxon>
    </lineage>
</organism>
<sequence>MNNLLELSDLESYDKATQGKAIMVFSTTWCPDCHFLKTFIDKLVEENRDWTFYYIDRDKMVDLCIDLDIMGIPSFIAYKDGLEVSRFVNKLRKTQSDIQAFIDAIEE</sequence>
<dbReference type="InterPro" id="IPR013766">
    <property type="entry name" value="Thioredoxin_domain"/>
</dbReference>
<dbReference type="EMBL" id="ADKX01000039">
    <property type="protein sequence ID" value="EFW04341.1"/>
    <property type="molecule type" value="Genomic_DNA"/>
</dbReference>
<reference evidence="2 3" key="1">
    <citation type="submission" date="2010-12" db="EMBL/GenBank/DDBJ databases">
        <title>The Genome Sequence of Coprobacillus sp. strain 29_1.</title>
        <authorList>
            <consortium name="The Broad Institute Genome Sequencing Platform"/>
            <person name="Earl A."/>
            <person name="Ward D."/>
            <person name="Feldgarden M."/>
            <person name="Gevers D."/>
            <person name="Daigneault M."/>
            <person name="Sibley C.D."/>
            <person name="White A."/>
            <person name="Strauss J."/>
            <person name="Allen-Vercoe E."/>
            <person name="Young S.K."/>
            <person name="Zeng Q."/>
            <person name="Gargeya S."/>
            <person name="Fitzgerald M."/>
            <person name="Haas B."/>
            <person name="Abouelleil A."/>
            <person name="Alvarado L."/>
            <person name="Arachchi H.M."/>
            <person name="Berlin A."/>
            <person name="Brown A."/>
            <person name="Chapman S.B."/>
            <person name="Chen Z."/>
            <person name="Dunbar C."/>
            <person name="Freedman E."/>
            <person name="Gearin G."/>
            <person name="Gellesch M."/>
            <person name="Goldberg J."/>
            <person name="Griggs A."/>
            <person name="Gujja S."/>
            <person name="Heilman E."/>
            <person name="Heiman D."/>
            <person name="Howarth C."/>
            <person name="Larson L."/>
            <person name="Lui A."/>
            <person name="MacDonald P.J.P."/>
            <person name="Mehta T."/>
            <person name="Montmayeur A."/>
            <person name="Murphy C."/>
            <person name="Neiman D."/>
            <person name="Pearson M."/>
            <person name="Priest M."/>
            <person name="Roberts A."/>
            <person name="Saif S."/>
            <person name="Shea T."/>
            <person name="Shenoy N."/>
            <person name="Sisk P."/>
            <person name="Stolte C."/>
            <person name="Sykes S."/>
            <person name="White J."/>
            <person name="Yandava C."/>
            <person name="Nusbaum C."/>
            <person name="Birren B."/>
        </authorList>
    </citation>
    <scope>NUCLEOTIDE SEQUENCE [LARGE SCALE GENOMIC DNA]</scope>
    <source>
        <strain evidence="2 3">29_1</strain>
    </source>
</reference>
<dbReference type="PROSITE" id="PS51352">
    <property type="entry name" value="THIOREDOXIN_2"/>
    <property type="match status" value="1"/>
</dbReference>
<gene>
    <name evidence="2" type="ORF">HMPREF9488_02624</name>
</gene>
<comment type="caution">
    <text evidence="2">The sequence shown here is derived from an EMBL/GenBank/DDBJ whole genome shotgun (WGS) entry which is preliminary data.</text>
</comment>
<dbReference type="Pfam" id="PF00085">
    <property type="entry name" value="Thioredoxin"/>
    <property type="match status" value="1"/>
</dbReference>
<dbReference type="Proteomes" id="UP000003157">
    <property type="component" value="Unassembled WGS sequence"/>
</dbReference>
<dbReference type="InterPro" id="IPR036249">
    <property type="entry name" value="Thioredoxin-like_sf"/>
</dbReference>
<dbReference type="GeneID" id="78228203"/>
<dbReference type="eggNOG" id="COG0526">
    <property type="taxonomic scope" value="Bacteria"/>
</dbReference>
<dbReference type="InterPro" id="IPR050620">
    <property type="entry name" value="Thioredoxin_H-type-like"/>
</dbReference>
<evidence type="ECO:0000259" key="1">
    <source>
        <dbReference type="PROSITE" id="PS51352"/>
    </source>
</evidence>
<dbReference type="RefSeq" id="WP_008789712.1">
    <property type="nucleotide sequence ID" value="NZ_AKCB01000001.1"/>
</dbReference>
<dbReference type="CDD" id="cd02947">
    <property type="entry name" value="TRX_family"/>
    <property type="match status" value="1"/>
</dbReference>
<proteinExistence type="predicted"/>
<feature type="domain" description="Thioredoxin" evidence="1">
    <location>
        <begin position="1"/>
        <end position="107"/>
    </location>
</feature>
<dbReference type="OrthoDB" id="7629852at2"/>
<dbReference type="HOGENOM" id="CLU_090389_14_3_9"/>
<keyword evidence="3" id="KW-1185">Reference proteome</keyword>
<dbReference type="STRING" id="100884.GCA_000269565_00276"/>
<dbReference type="PANTHER" id="PTHR10438:SF468">
    <property type="entry name" value="THIOREDOXIN-1-RELATED"/>
    <property type="match status" value="1"/>
</dbReference>
<protein>
    <submittedName>
        <fullName evidence="2">Thioredoxin</fullName>
    </submittedName>
</protein>
<evidence type="ECO:0000313" key="2">
    <source>
        <dbReference type="EMBL" id="EFW04341.1"/>
    </source>
</evidence>
<name>E7GCY2_9FIRM</name>
<dbReference type="SUPFAM" id="SSF52833">
    <property type="entry name" value="Thioredoxin-like"/>
    <property type="match status" value="1"/>
</dbReference>
<dbReference type="Gene3D" id="3.40.30.10">
    <property type="entry name" value="Glutaredoxin"/>
    <property type="match status" value="1"/>
</dbReference>
<evidence type="ECO:0000313" key="3">
    <source>
        <dbReference type="Proteomes" id="UP000003157"/>
    </source>
</evidence>
<accession>E7GCY2</accession>